<dbReference type="EMBL" id="AGNL01000531">
    <property type="protein sequence ID" value="EJK77698.1"/>
    <property type="molecule type" value="Genomic_DNA"/>
</dbReference>
<evidence type="ECO:0008006" key="3">
    <source>
        <dbReference type="Google" id="ProtNLM"/>
    </source>
</evidence>
<dbReference type="Proteomes" id="UP000266841">
    <property type="component" value="Unassembled WGS sequence"/>
</dbReference>
<dbReference type="InterPro" id="IPR036865">
    <property type="entry name" value="CRAL-TRIO_dom_sf"/>
</dbReference>
<accession>K0TG85</accession>
<proteinExistence type="predicted"/>
<evidence type="ECO:0000313" key="2">
    <source>
        <dbReference type="Proteomes" id="UP000266841"/>
    </source>
</evidence>
<sequence length="432" mass="46951">MSSMASMWAASMADALQPPSDIHADTFAAVQADIFGQMLSMPGPPTNMNLNQALADFEKEIDGIPPEAKSALVQARRLDPDIDGELVLQFLWATNFNVEVAAKKLANYWEQRYRLFGPEKFFLPLTLKGALSEDSLALSRGYVQLLPCNDSAGRAVIFMDWSCHEPGIGYDQSSMILQHHPSSIHVIITAERPGQGGCAPRDEDESPSKSTAVCSALVGVQSDLLLWTEFSPLTAYQLNSRDKIPQEIGGCIQLDFEKWLAGRVEIENDSSTGSKPVYEVVSSALGQGFSHMSQASKAGNFGGFGVKVPMLTSSGQRFTQFDEGTTASASNFQDKKPTAKALPAKKPIVVKSGRKSDPRMDGAVQAKLNDPTISLLDALKIGGFQFPGLDDSSSTPLYTVVDADNVKITQRKNQLLRRIRMAKKKQQSGNDT</sequence>
<dbReference type="InterPro" id="IPR036273">
    <property type="entry name" value="CRAL/TRIO_N_dom_sf"/>
</dbReference>
<evidence type="ECO:0000313" key="1">
    <source>
        <dbReference type="EMBL" id="EJK77698.1"/>
    </source>
</evidence>
<gene>
    <name evidence="1" type="ORF">THAOC_00453</name>
</gene>
<name>K0TG85_THAOC</name>
<dbReference type="SUPFAM" id="SSF46938">
    <property type="entry name" value="CRAL/TRIO N-terminal domain"/>
    <property type="match status" value="1"/>
</dbReference>
<dbReference type="OrthoDB" id="47361at2759"/>
<dbReference type="AlphaFoldDB" id="K0TG85"/>
<reference evidence="1 2" key="1">
    <citation type="journal article" date="2012" name="Genome Biol.">
        <title>Genome and low-iron response of an oceanic diatom adapted to chronic iron limitation.</title>
        <authorList>
            <person name="Lommer M."/>
            <person name="Specht M."/>
            <person name="Roy A.S."/>
            <person name="Kraemer L."/>
            <person name="Andreson R."/>
            <person name="Gutowska M.A."/>
            <person name="Wolf J."/>
            <person name="Bergner S.V."/>
            <person name="Schilhabel M.B."/>
            <person name="Klostermeier U.C."/>
            <person name="Beiko R.G."/>
            <person name="Rosenstiel P."/>
            <person name="Hippler M."/>
            <person name="Laroche J."/>
        </authorList>
    </citation>
    <scope>NUCLEOTIDE SEQUENCE [LARGE SCALE GENOMIC DNA]</scope>
    <source>
        <strain evidence="1 2">CCMP1005</strain>
    </source>
</reference>
<dbReference type="OMA" id="DWSCHEP"/>
<comment type="caution">
    <text evidence="1">The sequence shown here is derived from an EMBL/GenBank/DDBJ whole genome shotgun (WGS) entry which is preliminary data.</text>
</comment>
<keyword evidence="2" id="KW-1185">Reference proteome</keyword>
<protein>
    <recommendedName>
        <fullName evidence="3">CRAL/TRIO N-terminal domain-containing protein</fullName>
    </recommendedName>
</protein>
<organism evidence="1 2">
    <name type="scientific">Thalassiosira oceanica</name>
    <name type="common">Marine diatom</name>
    <dbReference type="NCBI Taxonomy" id="159749"/>
    <lineage>
        <taxon>Eukaryota</taxon>
        <taxon>Sar</taxon>
        <taxon>Stramenopiles</taxon>
        <taxon>Ochrophyta</taxon>
        <taxon>Bacillariophyta</taxon>
        <taxon>Coscinodiscophyceae</taxon>
        <taxon>Thalassiosirophycidae</taxon>
        <taxon>Thalassiosirales</taxon>
        <taxon>Thalassiosiraceae</taxon>
        <taxon>Thalassiosira</taxon>
    </lineage>
</organism>
<dbReference type="Gene3D" id="3.40.525.10">
    <property type="entry name" value="CRAL-TRIO lipid binding domain"/>
    <property type="match status" value="1"/>
</dbReference>